<organism evidence="1 2">
    <name type="scientific">Candidatus Falkowbacteria bacterium CG10_big_fil_rev_8_21_14_0_10_43_11</name>
    <dbReference type="NCBI Taxonomy" id="1974568"/>
    <lineage>
        <taxon>Bacteria</taxon>
        <taxon>Candidatus Falkowiibacteriota</taxon>
    </lineage>
</organism>
<comment type="caution">
    <text evidence="1">The sequence shown here is derived from an EMBL/GenBank/DDBJ whole genome shotgun (WGS) entry which is preliminary data.</text>
</comment>
<dbReference type="EMBL" id="PFAS01000056">
    <property type="protein sequence ID" value="PIT93653.1"/>
    <property type="molecule type" value="Genomic_DNA"/>
</dbReference>
<sequence>MTIFHRRLLYIFCILLFLISAPAISFYAAGYEFDFFSGRINRTGILIVETEPKGVSVDLGEKKKYNWLYDFFYQDQELKTPIKLRNLLPDEYEITLAKEGYFSYQDKVKINSGQVALLNDIVLFRRSQPEIISGKNIINSRLSRDGKKLALLSPDALLIVALDGGQTQEINLDKERIESRIAEIFWAPSDKKILLTYQNYPVFNVETGKKELEAKNYFSGNIQSVQWDSFSDNKIYARQNNRLYLLDLAQKKTLFLFNQKAPADFLIKDDKVFFIESKNGDYNLASYDLKTNAFIKRMPVPAAPDYDLMDFGQKLIYLYDKRHSLLFLVDPFSPIPVQNSLANAREFLPLTDGKILYWNDFEIWLYDGAQNDKTLISRLSEKIGKVLAYQGNADYLIYNTRMGVNILNFKNKDNLNFTKILDWQGTSGLAADTAAEKLYFISQFDNTRALWRLEIQ</sequence>
<gene>
    <name evidence="1" type="ORF">COU00_03200</name>
</gene>
<dbReference type="SUPFAM" id="SSF82171">
    <property type="entry name" value="DPP6 N-terminal domain-like"/>
    <property type="match status" value="1"/>
</dbReference>
<name>A0A2M6WLH9_9BACT</name>
<evidence type="ECO:0000313" key="1">
    <source>
        <dbReference type="EMBL" id="PIT93653.1"/>
    </source>
</evidence>
<protein>
    <submittedName>
        <fullName evidence="1">Uncharacterized protein</fullName>
    </submittedName>
</protein>
<reference evidence="2" key="1">
    <citation type="submission" date="2017-09" db="EMBL/GenBank/DDBJ databases">
        <title>Depth-based differentiation of microbial function through sediment-hosted aquifers and enrichment of novel symbionts in the deep terrestrial subsurface.</title>
        <authorList>
            <person name="Probst A.J."/>
            <person name="Ladd B."/>
            <person name="Jarett J.K."/>
            <person name="Geller-Mcgrath D.E."/>
            <person name="Sieber C.M.K."/>
            <person name="Emerson J.B."/>
            <person name="Anantharaman K."/>
            <person name="Thomas B.C."/>
            <person name="Malmstrom R."/>
            <person name="Stieglmeier M."/>
            <person name="Klingl A."/>
            <person name="Woyke T."/>
            <person name="Ryan C.M."/>
            <person name="Banfield J.F."/>
        </authorList>
    </citation>
    <scope>NUCLEOTIDE SEQUENCE [LARGE SCALE GENOMIC DNA]</scope>
</reference>
<dbReference type="Proteomes" id="UP000229335">
    <property type="component" value="Unassembled WGS sequence"/>
</dbReference>
<dbReference type="AlphaFoldDB" id="A0A2M6WLH9"/>
<proteinExistence type="predicted"/>
<accession>A0A2M6WLH9</accession>
<evidence type="ECO:0000313" key="2">
    <source>
        <dbReference type="Proteomes" id="UP000229335"/>
    </source>
</evidence>